<organism evidence="7 8">
    <name type="scientific">Dimargaris verticillata</name>
    <dbReference type="NCBI Taxonomy" id="2761393"/>
    <lineage>
        <taxon>Eukaryota</taxon>
        <taxon>Fungi</taxon>
        <taxon>Fungi incertae sedis</taxon>
        <taxon>Zoopagomycota</taxon>
        <taxon>Kickxellomycotina</taxon>
        <taxon>Dimargaritomycetes</taxon>
        <taxon>Dimargaritales</taxon>
        <taxon>Dimargaritaceae</taxon>
        <taxon>Dimargaris</taxon>
    </lineage>
</organism>
<dbReference type="GO" id="GO:0005741">
    <property type="term" value="C:mitochondrial outer membrane"/>
    <property type="evidence" value="ECO:0007669"/>
    <property type="project" value="UniProtKB-SubCell"/>
</dbReference>
<dbReference type="Pfam" id="PF01103">
    <property type="entry name" value="Omp85"/>
    <property type="match status" value="1"/>
</dbReference>
<evidence type="ECO:0000256" key="1">
    <source>
        <dbReference type="ARBA" id="ARBA00004374"/>
    </source>
</evidence>
<reference evidence="7" key="1">
    <citation type="submission" date="2022-07" db="EMBL/GenBank/DDBJ databases">
        <title>Phylogenomic reconstructions and comparative analyses of Kickxellomycotina fungi.</title>
        <authorList>
            <person name="Reynolds N.K."/>
            <person name="Stajich J.E."/>
            <person name="Barry K."/>
            <person name="Grigoriev I.V."/>
            <person name="Crous P."/>
            <person name="Smith M.E."/>
        </authorList>
    </citation>
    <scope>NUCLEOTIDE SEQUENCE</scope>
    <source>
        <strain evidence="7">RSA 567</strain>
    </source>
</reference>
<protein>
    <recommendedName>
        <fullName evidence="6">Bacterial surface antigen (D15) domain-containing protein</fullName>
    </recommendedName>
</protein>
<evidence type="ECO:0000256" key="2">
    <source>
        <dbReference type="ARBA" id="ARBA00010913"/>
    </source>
</evidence>
<evidence type="ECO:0000256" key="4">
    <source>
        <dbReference type="ARBA" id="ARBA00022692"/>
    </source>
</evidence>
<evidence type="ECO:0000256" key="5">
    <source>
        <dbReference type="ARBA" id="ARBA00023136"/>
    </source>
</evidence>
<comment type="similarity">
    <text evidence="2">Belongs to the SAM50/omp85 family.</text>
</comment>
<dbReference type="InterPro" id="IPR000184">
    <property type="entry name" value="Bac_surfAg_D15"/>
</dbReference>
<dbReference type="Gene3D" id="2.40.160.50">
    <property type="entry name" value="membrane protein fhac: a member of the omp85/tpsb transporter family"/>
    <property type="match status" value="1"/>
</dbReference>
<evidence type="ECO:0000256" key="3">
    <source>
        <dbReference type="ARBA" id="ARBA00022452"/>
    </source>
</evidence>
<dbReference type="Proteomes" id="UP001151582">
    <property type="component" value="Unassembled WGS sequence"/>
</dbReference>
<name>A0A9W8AWD6_9FUNG</name>
<keyword evidence="3" id="KW-1134">Transmembrane beta strand</keyword>
<evidence type="ECO:0000313" key="8">
    <source>
        <dbReference type="Proteomes" id="UP001151582"/>
    </source>
</evidence>
<evidence type="ECO:0000313" key="7">
    <source>
        <dbReference type="EMBL" id="KAJ1972115.1"/>
    </source>
</evidence>
<feature type="domain" description="Bacterial surface antigen (D15)" evidence="6">
    <location>
        <begin position="4"/>
        <end position="216"/>
    </location>
</feature>
<gene>
    <name evidence="7" type="ORF">H4R34_005518</name>
</gene>
<dbReference type="EMBL" id="JANBQB010001149">
    <property type="protein sequence ID" value="KAJ1972115.1"/>
    <property type="molecule type" value="Genomic_DNA"/>
</dbReference>
<sequence length="217" mass="23265">MRVEAGHDIKSAVYLSLLGDYRDNPLLSTRGYMWKLYAELAGLGGDARFIKQEGQTQGSVNLGRGFVLSASARAGLIKPLQGNAVSIADRFFLGGPTSLRGYHQFGVGPRDQSDALGGTVHWATGLSLFTPLPNVDTDMLKGHLWANAGALASVPHGGTLANTLATSLQRPTTSLGCGLVFHYSMMRLELNFALPITATIWDQAKKGWQFGLGVDFL</sequence>
<dbReference type="PANTHER" id="PTHR12815:SF18">
    <property type="entry name" value="SORTING AND ASSEMBLY MACHINERY COMPONENT 50 HOMOLOG"/>
    <property type="match status" value="1"/>
</dbReference>
<keyword evidence="8" id="KW-1185">Reference proteome</keyword>
<comment type="subcellular location">
    <subcellularLocation>
        <location evidence="1">Mitochondrion outer membrane</location>
        <topology evidence="1">Multi-pass membrane protein</topology>
    </subcellularLocation>
</comment>
<evidence type="ECO:0000259" key="6">
    <source>
        <dbReference type="Pfam" id="PF01103"/>
    </source>
</evidence>
<keyword evidence="5" id="KW-0472">Membrane</keyword>
<keyword evidence="4" id="KW-0812">Transmembrane</keyword>
<dbReference type="GO" id="GO:0045040">
    <property type="term" value="P:protein insertion into mitochondrial outer membrane"/>
    <property type="evidence" value="ECO:0007669"/>
    <property type="project" value="TreeGrafter"/>
</dbReference>
<accession>A0A9W8AWD6</accession>
<dbReference type="AlphaFoldDB" id="A0A9W8AWD6"/>
<dbReference type="InterPro" id="IPR039910">
    <property type="entry name" value="D15-like"/>
</dbReference>
<dbReference type="OrthoDB" id="1724197at2759"/>
<comment type="caution">
    <text evidence="7">The sequence shown here is derived from an EMBL/GenBank/DDBJ whole genome shotgun (WGS) entry which is preliminary data.</text>
</comment>
<proteinExistence type="inferred from homology"/>
<dbReference type="PANTHER" id="PTHR12815">
    <property type="entry name" value="SORTING AND ASSEMBLY MACHINERY SAMM50 PROTEIN FAMILY MEMBER"/>
    <property type="match status" value="1"/>
</dbReference>